<dbReference type="Gene3D" id="3.40.50.300">
    <property type="entry name" value="P-loop containing nucleotide triphosphate hydrolases"/>
    <property type="match status" value="2"/>
</dbReference>
<keyword evidence="2" id="KW-0597">Phosphoprotein</keyword>
<dbReference type="SUPFAM" id="SSF52540">
    <property type="entry name" value="P-loop containing nucleoside triphosphate hydrolases"/>
    <property type="match status" value="2"/>
</dbReference>
<keyword evidence="5" id="KW-0418">Kinase</keyword>
<dbReference type="InterPro" id="IPR051347">
    <property type="entry name" value="Circadian_clock_KaiC-rel"/>
</dbReference>
<dbReference type="GO" id="GO:0016787">
    <property type="term" value="F:hydrolase activity"/>
    <property type="evidence" value="ECO:0007669"/>
    <property type="project" value="UniProtKB-KW"/>
</dbReference>
<dbReference type="EC" id="2.7.11.1" evidence="1"/>
<keyword evidence="6" id="KW-0378">Hydrolase</keyword>
<proteinExistence type="predicted"/>
<dbReference type="Proteomes" id="UP000033187">
    <property type="component" value="Chromosome 1"/>
</dbReference>
<keyword evidence="9" id="KW-1185">Reference proteome</keyword>
<evidence type="ECO:0000256" key="2">
    <source>
        <dbReference type="ARBA" id="ARBA00022553"/>
    </source>
</evidence>
<dbReference type="InterPro" id="IPR014774">
    <property type="entry name" value="KaiC-like_dom"/>
</dbReference>
<evidence type="ECO:0000256" key="4">
    <source>
        <dbReference type="ARBA" id="ARBA00022737"/>
    </source>
</evidence>
<evidence type="ECO:0000259" key="7">
    <source>
        <dbReference type="PROSITE" id="PS51146"/>
    </source>
</evidence>
<gene>
    <name evidence="8" type="ORF">YBN1229_v1_1432</name>
</gene>
<dbReference type="PANTHER" id="PTHR42926:SF1">
    <property type="entry name" value="CIRCADIAN CLOCK OSCILLATOR PROTEIN KAIC 1"/>
    <property type="match status" value="1"/>
</dbReference>
<dbReference type="InterPro" id="IPR010624">
    <property type="entry name" value="KaiC_dom"/>
</dbReference>
<dbReference type="OrthoDB" id="9787927at2"/>
<feature type="domain" description="KaiC" evidence="7">
    <location>
        <begin position="10"/>
        <end position="249"/>
    </location>
</feature>
<protein>
    <recommendedName>
        <fullName evidence="1">non-specific serine/threonine protein kinase</fullName>
        <ecNumber evidence="1">2.7.11.1</ecNumber>
    </recommendedName>
</protein>
<dbReference type="SMART" id="SM00382">
    <property type="entry name" value="AAA"/>
    <property type="match status" value="2"/>
</dbReference>
<reference evidence="9" key="1">
    <citation type="submission" date="2015-02" db="EMBL/GenBank/DDBJ databases">
        <authorList>
            <person name="Chooi Y.-H."/>
        </authorList>
    </citation>
    <scope>NUCLEOTIDE SEQUENCE [LARGE SCALE GENOMIC DNA]</scope>
    <source>
        <strain evidence="9">strain Y</strain>
    </source>
</reference>
<dbReference type="PANTHER" id="PTHR42926">
    <property type="match status" value="1"/>
</dbReference>
<dbReference type="InterPro" id="IPR027417">
    <property type="entry name" value="P-loop_NTPase"/>
</dbReference>
<evidence type="ECO:0000256" key="5">
    <source>
        <dbReference type="ARBA" id="ARBA00022777"/>
    </source>
</evidence>
<dbReference type="PIRSF" id="PIRSF039117">
    <property type="entry name" value="KaiC"/>
    <property type="match status" value="1"/>
</dbReference>
<dbReference type="KEGG" id="fil:BN1229_v1_1431"/>
<sequence length="505" mass="55783">MTAPLRTDAAPIPTGVPGLDEILVGGYATNRAHLIEGRPGSGKTTLGLQFLLEGRELGETCLYITLSESRRELLSVASRHGWSLDGIEIFELVPPELSFDPKQQQSLVYSSDLELGETVRMAMAEIERVKPTRVVFDSLSEIRLLSQGSLRYRRQVLALKSYFLLNDATVLMLDDLTSDHDDLNLHSISHAVIRLDQVVPAYGSERRRVTVTKMRGTAFRGGYHDLIIERGGLRIFPRLKAAHHHRNFELDVIPSGVAGLDKILGGGLTRGTSTLIVGPSGAGKSTLALSHLWESLQRGEPALIISFDETTGILLQRAKGVGYDLSPHIDTGRLKIEQIDPADVSPGEFSGRVRAAVEERGTRLVVIDSLTGYLNAMPEQPFVVLQMHELLTYLNQQGVVTILILSQHGMVGQMVSPVDLTYLSDSVVMLRFFEANGRIRRALSVLKRRTGSHEDTIREFRIDHRGLRVGLPLEKFRGVLTGVPTFDGESATLLDDREVEYNGEL</sequence>
<dbReference type="CDD" id="cd19488">
    <property type="entry name" value="KaiC-like_N"/>
    <property type="match status" value="1"/>
</dbReference>
<dbReference type="AlphaFoldDB" id="A0A0D6JDA7"/>
<keyword evidence="3" id="KW-0808">Transferase</keyword>
<keyword evidence="4" id="KW-0677">Repeat</keyword>
<evidence type="ECO:0000256" key="3">
    <source>
        <dbReference type="ARBA" id="ARBA00022679"/>
    </source>
</evidence>
<evidence type="ECO:0000256" key="6">
    <source>
        <dbReference type="ARBA" id="ARBA00022801"/>
    </source>
</evidence>
<dbReference type="Pfam" id="PF06745">
    <property type="entry name" value="ATPase"/>
    <property type="match status" value="2"/>
</dbReference>
<dbReference type="EMBL" id="LN829119">
    <property type="protein sequence ID" value="CPR17818.1"/>
    <property type="molecule type" value="Genomic_DNA"/>
</dbReference>
<name>A0A0D6JDA7_9HYPH</name>
<feature type="domain" description="KaiC" evidence="7">
    <location>
        <begin position="251"/>
        <end position="483"/>
    </location>
</feature>
<dbReference type="GO" id="GO:0005524">
    <property type="term" value="F:ATP binding"/>
    <property type="evidence" value="ECO:0007669"/>
    <property type="project" value="InterPro"/>
</dbReference>
<dbReference type="RefSeq" id="WP_046477483.1">
    <property type="nucleotide sequence ID" value="NZ_LN829118.1"/>
</dbReference>
<evidence type="ECO:0000256" key="1">
    <source>
        <dbReference type="ARBA" id="ARBA00012513"/>
    </source>
</evidence>
<accession>A0A0D6JDA7</accession>
<evidence type="ECO:0000313" key="8">
    <source>
        <dbReference type="EMBL" id="CPR17818.1"/>
    </source>
</evidence>
<dbReference type="GO" id="GO:0004674">
    <property type="term" value="F:protein serine/threonine kinase activity"/>
    <property type="evidence" value="ECO:0007669"/>
    <property type="project" value="UniProtKB-EC"/>
</dbReference>
<organism evidence="8 9">
    <name type="scientific">Candidatus Filomicrobium marinum</name>
    <dbReference type="NCBI Taxonomy" id="1608628"/>
    <lineage>
        <taxon>Bacteria</taxon>
        <taxon>Pseudomonadati</taxon>
        <taxon>Pseudomonadota</taxon>
        <taxon>Alphaproteobacteria</taxon>
        <taxon>Hyphomicrobiales</taxon>
        <taxon>Hyphomicrobiaceae</taxon>
        <taxon>Filomicrobium</taxon>
    </lineage>
</organism>
<dbReference type="InterPro" id="IPR003593">
    <property type="entry name" value="AAA+_ATPase"/>
</dbReference>
<dbReference type="KEGG" id="fiy:BN1229_v1_1432"/>
<dbReference type="InterPro" id="IPR030665">
    <property type="entry name" value="KaiC"/>
</dbReference>
<dbReference type="PROSITE" id="PS51146">
    <property type="entry name" value="KAIC"/>
    <property type="match status" value="2"/>
</dbReference>
<dbReference type="PRINTS" id="PR01874">
    <property type="entry name" value="DNAREPAIRADA"/>
</dbReference>
<evidence type="ECO:0000313" key="9">
    <source>
        <dbReference type="Proteomes" id="UP000033187"/>
    </source>
</evidence>